<protein>
    <submittedName>
        <fullName evidence="1">Uncharacterized protein</fullName>
    </submittedName>
</protein>
<organism evidence="1 2">
    <name type="scientific">Candidatus Limadaptatus stercoripullorum</name>
    <dbReference type="NCBI Taxonomy" id="2840846"/>
    <lineage>
        <taxon>Bacteria</taxon>
        <taxon>Bacillati</taxon>
        <taxon>Bacillota</taxon>
        <taxon>Clostridia</taxon>
        <taxon>Eubacteriales</taxon>
        <taxon>Candidatus Limadaptatus</taxon>
    </lineage>
</organism>
<dbReference type="Proteomes" id="UP000886857">
    <property type="component" value="Unassembled WGS sequence"/>
</dbReference>
<evidence type="ECO:0000313" key="1">
    <source>
        <dbReference type="EMBL" id="HIU99128.1"/>
    </source>
</evidence>
<accession>A0A9D1N9T4</accession>
<evidence type="ECO:0000313" key="2">
    <source>
        <dbReference type="Proteomes" id="UP000886857"/>
    </source>
</evidence>
<reference evidence="1" key="2">
    <citation type="journal article" date="2021" name="PeerJ">
        <title>Extensive microbial diversity within the chicken gut microbiome revealed by metagenomics and culture.</title>
        <authorList>
            <person name="Gilroy R."/>
            <person name="Ravi A."/>
            <person name="Getino M."/>
            <person name="Pursley I."/>
            <person name="Horton D.L."/>
            <person name="Alikhan N.F."/>
            <person name="Baker D."/>
            <person name="Gharbi K."/>
            <person name="Hall N."/>
            <person name="Watson M."/>
            <person name="Adriaenssens E.M."/>
            <person name="Foster-Nyarko E."/>
            <person name="Jarju S."/>
            <person name="Secka A."/>
            <person name="Antonio M."/>
            <person name="Oren A."/>
            <person name="Chaudhuri R.R."/>
            <person name="La Ragione R."/>
            <person name="Hildebrand F."/>
            <person name="Pallen M.J."/>
        </authorList>
    </citation>
    <scope>NUCLEOTIDE SEQUENCE</scope>
    <source>
        <strain evidence="1">10406</strain>
    </source>
</reference>
<name>A0A9D1N9T4_9FIRM</name>
<comment type="caution">
    <text evidence="1">The sequence shown here is derived from an EMBL/GenBank/DDBJ whole genome shotgun (WGS) entry which is preliminary data.</text>
</comment>
<gene>
    <name evidence="1" type="ORF">IAC73_04740</name>
</gene>
<dbReference type="EMBL" id="DVOE01000072">
    <property type="protein sequence ID" value="HIU99128.1"/>
    <property type="molecule type" value="Genomic_DNA"/>
</dbReference>
<dbReference type="AlphaFoldDB" id="A0A9D1N9T4"/>
<proteinExistence type="predicted"/>
<sequence>MKNSLLIGAMLGVVTATAIYSASGGGSAVKRTKRAVLKKIEDILD</sequence>
<reference evidence="1" key="1">
    <citation type="submission" date="2020-10" db="EMBL/GenBank/DDBJ databases">
        <authorList>
            <person name="Gilroy R."/>
        </authorList>
    </citation>
    <scope>NUCLEOTIDE SEQUENCE</scope>
    <source>
        <strain evidence="1">10406</strain>
    </source>
</reference>